<reference evidence="1" key="1">
    <citation type="submission" date="2021-06" db="EMBL/GenBank/DDBJ databases">
        <authorList>
            <person name="Kallberg Y."/>
            <person name="Tangrot J."/>
            <person name="Rosling A."/>
        </authorList>
    </citation>
    <scope>NUCLEOTIDE SEQUENCE</scope>
    <source>
        <strain evidence="1">IL203A</strain>
    </source>
</reference>
<evidence type="ECO:0000313" key="2">
    <source>
        <dbReference type="Proteomes" id="UP000789702"/>
    </source>
</evidence>
<comment type="caution">
    <text evidence="1">The sequence shown here is derived from an EMBL/GenBank/DDBJ whole genome shotgun (WGS) entry which is preliminary data.</text>
</comment>
<name>A0ACA9NTV8_9GLOM</name>
<gene>
    <name evidence="1" type="ORF">DHETER_LOCUS10385</name>
</gene>
<feature type="non-terminal residue" evidence="1">
    <location>
        <position position="1"/>
    </location>
</feature>
<proteinExistence type="predicted"/>
<protein>
    <submittedName>
        <fullName evidence="1">5865_t:CDS:1</fullName>
    </submittedName>
</protein>
<dbReference type="EMBL" id="CAJVPU010020212">
    <property type="protein sequence ID" value="CAG8675520.1"/>
    <property type="molecule type" value="Genomic_DNA"/>
</dbReference>
<keyword evidence="2" id="KW-1185">Reference proteome</keyword>
<feature type="non-terminal residue" evidence="1">
    <location>
        <position position="130"/>
    </location>
</feature>
<evidence type="ECO:0000313" key="1">
    <source>
        <dbReference type="EMBL" id="CAG8675520.1"/>
    </source>
</evidence>
<dbReference type="Proteomes" id="UP000789702">
    <property type="component" value="Unassembled WGS sequence"/>
</dbReference>
<sequence length="130" mass="15142">KILQKFGVYEENFVKPETDSKPISLRQYNHEDDTSMDINAQNNYTGSMSQNIQTIISTTLYFSLLFSNYLRNFMKFMISKSIIQLSGKLVKLVMTDSLGVLIVPSLYIYTKINYVNVYKNFDNEDLPIRE</sequence>
<organism evidence="1 2">
    <name type="scientific">Dentiscutata heterogama</name>
    <dbReference type="NCBI Taxonomy" id="1316150"/>
    <lineage>
        <taxon>Eukaryota</taxon>
        <taxon>Fungi</taxon>
        <taxon>Fungi incertae sedis</taxon>
        <taxon>Mucoromycota</taxon>
        <taxon>Glomeromycotina</taxon>
        <taxon>Glomeromycetes</taxon>
        <taxon>Diversisporales</taxon>
        <taxon>Gigasporaceae</taxon>
        <taxon>Dentiscutata</taxon>
    </lineage>
</organism>
<accession>A0ACA9NTV8</accession>